<keyword evidence="6" id="KW-0143">Chaperone</keyword>
<comment type="similarity">
    <text evidence="3 10">Belongs to the FKBP-type PPIase family.</text>
</comment>
<dbReference type="GO" id="GO:0003755">
    <property type="term" value="F:peptidyl-prolyl cis-trans isomerase activity"/>
    <property type="evidence" value="ECO:0007669"/>
    <property type="project" value="UniProtKB-UniRule"/>
</dbReference>
<evidence type="ECO:0000313" key="15">
    <source>
        <dbReference type="Proteomes" id="UP001240777"/>
    </source>
</evidence>
<comment type="function">
    <text evidence="8">Also involved in hydrogenase metallocenter assembly, probably by participating in the nickel insertion step. This function in hydrogenase biosynthesis requires chaperone activity and the presence of the metal-binding domain, but not PPIase activity.</text>
</comment>
<dbReference type="GO" id="GO:0042026">
    <property type="term" value="P:protein refolding"/>
    <property type="evidence" value="ECO:0007669"/>
    <property type="project" value="UniProtKB-ARBA"/>
</dbReference>
<evidence type="ECO:0000256" key="5">
    <source>
        <dbReference type="ARBA" id="ARBA00023110"/>
    </source>
</evidence>
<evidence type="ECO:0000256" key="6">
    <source>
        <dbReference type="ARBA" id="ARBA00023186"/>
    </source>
</evidence>
<dbReference type="PANTHER" id="PTHR47861">
    <property type="entry name" value="FKBP-TYPE PEPTIDYL-PROLYL CIS-TRANS ISOMERASE SLYD"/>
    <property type="match status" value="1"/>
</dbReference>
<evidence type="ECO:0000313" key="12">
    <source>
        <dbReference type="EMBL" id="MDO7252760.1"/>
    </source>
</evidence>
<dbReference type="Gene3D" id="3.10.50.40">
    <property type="match status" value="1"/>
</dbReference>
<gene>
    <name evidence="12" type="ORF">Q5I04_02345</name>
    <name evidence="13" type="ORF">Q5I06_02350</name>
</gene>
<reference evidence="12 14" key="3">
    <citation type="journal article" date="2024" name="Syst. Appl. Microbiol.">
        <title>Helicobacter cappadocius sp. nov., from lizards: The first psychrotrophic Helicobacter species.</title>
        <authorList>
            <person name="Aydin F."/>
            <person name="Tarhane S."/>
            <person name="Karakaya E."/>
            <person name="Abay S."/>
            <person name="Kayman T."/>
            <person name="Guran O."/>
            <person name="Bozkurt E."/>
            <person name="Uzum N."/>
            <person name="Avci A."/>
            <person name="Olgun K."/>
            <person name="Jablonski D."/>
            <person name="Guran C."/>
            <person name="Burcin Saticioglu I."/>
        </authorList>
    </citation>
    <scope>NUCLEOTIDE SEQUENCE [LARGE SCALE GENOMIC DNA]</scope>
    <source>
        <strain evidence="12">Faydin-H75</strain>
        <strain evidence="14">faydin-H76</strain>
    </source>
</reference>
<organism evidence="13 14">
    <name type="scientific">Helicobacter cappadocius</name>
    <dbReference type="NCBI Taxonomy" id="3063998"/>
    <lineage>
        <taxon>Bacteria</taxon>
        <taxon>Pseudomonadati</taxon>
        <taxon>Campylobacterota</taxon>
        <taxon>Epsilonproteobacteria</taxon>
        <taxon>Campylobacterales</taxon>
        <taxon>Helicobacteraceae</taxon>
        <taxon>Helicobacter</taxon>
    </lineage>
</organism>
<dbReference type="Pfam" id="PF00254">
    <property type="entry name" value="FKBP_C"/>
    <property type="match status" value="1"/>
</dbReference>
<dbReference type="AlphaFoldDB" id="A0AA90T4R2"/>
<dbReference type="EMBL" id="JAUYZK010000002">
    <property type="protein sequence ID" value="MDP2538628.1"/>
    <property type="molecule type" value="Genomic_DNA"/>
</dbReference>
<dbReference type="InterPro" id="IPR046357">
    <property type="entry name" value="PPIase_dom_sf"/>
</dbReference>
<keyword evidence="5 9" id="KW-0697">Rotamase</keyword>
<dbReference type="InterPro" id="IPR001179">
    <property type="entry name" value="PPIase_FKBP_dom"/>
</dbReference>
<sequence length="186" mass="19932">MNIETNKVVSIEYEVMDFESKEIVDSNIGAKPLEFLVGAGQVITGLEKAIIGAEIGKKLEIQVKPEEAYGIYQNDFLQEVPREQFEGIELQKGMTLFGQGENGQTVQVVVKDFSDKMVMIDYNHPLAGKTLLFNITVLDSRDPTEQEIISGGVGGGCGCQSGDKHEHHHGEGGCCGGGGGGCGCSH</sequence>
<dbReference type="PANTHER" id="PTHR47861:SF3">
    <property type="entry name" value="FKBP-TYPE PEPTIDYL-PROLYL CIS-TRANS ISOMERASE SLYD"/>
    <property type="match status" value="1"/>
</dbReference>
<comment type="catalytic activity">
    <reaction evidence="1 9 10">
        <text>[protein]-peptidylproline (omega=180) = [protein]-peptidylproline (omega=0)</text>
        <dbReference type="Rhea" id="RHEA:16237"/>
        <dbReference type="Rhea" id="RHEA-COMP:10747"/>
        <dbReference type="Rhea" id="RHEA-COMP:10748"/>
        <dbReference type="ChEBI" id="CHEBI:83833"/>
        <dbReference type="ChEBI" id="CHEBI:83834"/>
        <dbReference type="EC" id="5.2.1.8"/>
    </reaction>
</comment>
<dbReference type="EMBL" id="JAUPEV010000002">
    <property type="protein sequence ID" value="MDO7252760.1"/>
    <property type="molecule type" value="Genomic_DNA"/>
</dbReference>
<evidence type="ECO:0000259" key="11">
    <source>
        <dbReference type="PROSITE" id="PS50059"/>
    </source>
</evidence>
<evidence type="ECO:0000313" key="14">
    <source>
        <dbReference type="Proteomes" id="UP001177258"/>
    </source>
</evidence>
<dbReference type="RefSeq" id="WP_305516600.1">
    <property type="nucleotide sequence ID" value="NZ_JAUPEV010000002.1"/>
</dbReference>
<evidence type="ECO:0000256" key="9">
    <source>
        <dbReference type="PROSITE-ProRule" id="PRU00277"/>
    </source>
</evidence>
<dbReference type="Gene3D" id="2.40.10.330">
    <property type="match status" value="1"/>
</dbReference>
<dbReference type="PROSITE" id="PS50059">
    <property type="entry name" value="FKBP_PPIASE"/>
    <property type="match status" value="1"/>
</dbReference>
<dbReference type="Proteomes" id="UP001240777">
    <property type="component" value="Unassembled WGS sequence"/>
</dbReference>
<feature type="domain" description="PPIase FKBP-type" evidence="11">
    <location>
        <begin position="6"/>
        <end position="81"/>
    </location>
</feature>
<dbReference type="Proteomes" id="UP001177258">
    <property type="component" value="Unassembled WGS sequence"/>
</dbReference>
<dbReference type="EC" id="5.2.1.8" evidence="10"/>
<name>A0AA90T4R2_9HELI</name>
<dbReference type="SUPFAM" id="SSF54534">
    <property type="entry name" value="FKBP-like"/>
    <property type="match status" value="1"/>
</dbReference>
<protein>
    <recommendedName>
        <fullName evidence="10">Peptidyl-prolyl cis-trans isomerase</fullName>
        <ecNumber evidence="10">5.2.1.8</ecNumber>
    </recommendedName>
</protein>
<keyword evidence="15" id="KW-1185">Reference proteome</keyword>
<evidence type="ECO:0000256" key="3">
    <source>
        <dbReference type="ARBA" id="ARBA00006577"/>
    </source>
</evidence>
<proteinExistence type="inferred from homology"/>
<comment type="subcellular location">
    <subcellularLocation>
        <location evidence="2">Cytoplasm</location>
    </subcellularLocation>
</comment>
<evidence type="ECO:0000256" key="1">
    <source>
        <dbReference type="ARBA" id="ARBA00000971"/>
    </source>
</evidence>
<reference evidence="12" key="2">
    <citation type="submission" date="2023-07" db="EMBL/GenBank/DDBJ databases">
        <authorList>
            <person name="Aydin F."/>
            <person name="Tarhane S."/>
            <person name="Saticioglu I.B."/>
            <person name="Karakaya E."/>
            <person name="Abay S."/>
            <person name="Guran O."/>
            <person name="Bozkurt E."/>
            <person name="Uzum N."/>
            <person name="Olgun K."/>
            <person name="Jablonski D."/>
        </authorList>
    </citation>
    <scope>NUCLEOTIDE SEQUENCE</scope>
    <source>
        <strain evidence="12">Faydin-H75</strain>
    </source>
</reference>
<dbReference type="InterPro" id="IPR048261">
    <property type="entry name" value="SlpA/SlyD-like_ins_sf"/>
</dbReference>
<keyword evidence="7 9" id="KW-0413">Isomerase</keyword>
<evidence type="ECO:0000313" key="13">
    <source>
        <dbReference type="EMBL" id="MDP2538628.1"/>
    </source>
</evidence>
<evidence type="ECO:0000256" key="8">
    <source>
        <dbReference type="ARBA" id="ARBA00037071"/>
    </source>
</evidence>
<comment type="caution">
    <text evidence="13">The sequence shown here is derived from an EMBL/GenBank/DDBJ whole genome shotgun (WGS) entry which is preliminary data.</text>
</comment>
<evidence type="ECO:0000256" key="7">
    <source>
        <dbReference type="ARBA" id="ARBA00023235"/>
    </source>
</evidence>
<reference evidence="13 15" key="1">
    <citation type="submission" date="2023-07" db="EMBL/GenBank/DDBJ databases">
        <title>Unpublished Manusciprt.</title>
        <authorList>
            <person name="Aydin F."/>
            <person name="Tarhane S."/>
            <person name="Saticioglu I.B."/>
            <person name="Karakaya E."/>
            <person name="Abay S."/>
            <person name="Guran O."/>
            <person name="Bozkurt E."/>
            <person name="Uzum N."/>
            <person name="Olgun K."/>
            <person name="Jablonski D."/>
        </authorList>
    </citation>
    <scope>NUCLEOTIDE SEQUENCE</scope>
    <source>
        <strain evidence="15">faydin-H75</strain>
        <strain evidence="13">Faydin-H76</strain>
    </source>
</reference>
<keyword evidence="4" id="KW-0963">Cytoplasm</keyword>
<evidence type="ECO:0000256" key="2">
    <source>
        <dbReference type="ARBA" id="ARBA00004496"/>
    </source>
</evidence>
<evidence type="ECO:0000256" key="10">
    <source>
        <dbReference type="RuleBase" id="RU003915"/>
    </source>
</evidence>
<accession>A0AA90T4R2</accession>
<dbReference type="GO" id="GO:0005737">
    <property type="term" value="C:cytoplasm"/>
    <property type="evidence" value="ECO:0007669"/>
    <property type="project" value="UniProtKB-SubCell"/>
</dbReference>
<evidence type="ECO:0000256" key="4">
    <source>
        <dbReference type="ARBA" id="ARBA00022490"/>
    </source>
</evidence>